<dbReference type="PROSITE" id="PS50056">
    <property type="entry name" value="TYR_PHOSPHATASE_2"/>
    <property type="match status" value="2"/>
</dbReference>
<organism evidence="7 8">
    <name type="scientific">Tegillarca granosa</name>
    <name type="common">Malaysian cockle</name>
    <name type="synonym">Anadara granosa</name>
    <dbReference type="NCBI Taxonomy" id="220873"/>
    <lineage>
        <taxon>Eukaryota</taxon>
        <taxon>Metazoa</taxon>
        <taxon>Spiralia</taxon>
        <taxon>Lophotrochozoa</taxon>
        <taxon>Mollusca</taxon>
        <taxon>Bivalvia</taxon>
        <taxon>Autobranchia</taxon>
        <taxon>Pteriomorphia</taxon>
        <taxon>Arcoida</taxon>
        <taxon>Arcoidea</taxon>
        <taxon>Arcidae</taxon>
        <taxon>Tegillarca</taxon>
    </lineage>
</organism>
<feature type="domain" description="Tyrosine specific protein phosphatases" evidence="6">
    <location>
        <begin position="207"/>
        <end position="276"/>
    </location>
</feature>
<evidence type="ECO:0000259" key="5">
    <source>
        <dbReference type="PROSITE" id="PS50055"/>
    </source>
</evidence>
<accession>A0ABQ9ET80</accession>
<keyword evidence="8" id="KW-1185">Reference proteome</keyword>
<dbReference type="PANTHER" id="PTHR19134:SF562">
    <property type="entry name" value="PROTEIN-TYROSINE-PHOSPHATASE"/>
    <property type="match status" value="1"/>
</dbReference>
<dbReference type="SUPFAM" id="SSF52799">
    <property type="entry name" value="(Phosphotyrosine protein) phosphatases II"/>
    <property type="match status" value="2"/>
</dbReference>
<evidence type="ECO:0000256" key="4">
    <source>
        <dbReference type="ARBA" id="ARBA00022912"/>
    </source>
</evidence>
<evidence type="ECO:0000313" key="8">
    <source>
        <dbReference type="Proteomes" id="UP001217089"/>
    </source>
</evidence>
<feature type="domain" description="Tyrosine-protein phosphatase" evidence="5">
    <location>
        <begin position="1"/>
        <end position="137"/>
    </location>
</feature>
<dbReference type="EC" id="3.1.3.48" evidence="2"/>
<dbReference type="Gene3D" id="3.90.190.10">
    <property type="entry name" value="Protein tyrosine phosphatase superfamily"/>
    <property type="match status" value="2"/>
</dbReference>
<dbReference type="PANTHER" id="PTHR19134">
    <property type="entry name" value="RECEPTOR-TYPE TYROSINE-PROTEIN PHOSPHATASE"/>
    <property type="match status" value="1"/>
</dbReference>
<dbReference type="InterPro" id="IPR000387">
    <property type="entry name" value="Tyr_Pase_dom"/>
</dbReference>
<dbReference type="Proteomes" id="UP001217089">
    <property type="component" value="Unassembled WGS sequence"/>
</dbReference>
<dbReference type="PRINTS" id="PR00700">
    <property type="entry name" value="PRTYPHPHTASE"/>
</dbReference>
<dbReference type="InterPro" id="IPR029021">
    <property type="entry name" value="Prot-tyrosine_phosphatase-like"/>
</dbReference>
<gene>
    <name evidence="7" type="ORF">KUTeg_017145</name>
</gene>
<comment type="caution">
    <text evidence="7">The sequence shown here is derived from an EMBL/GenBank/DDBJ whole genome shotgun (WGS) entry which is preliminary data.</text>
</comment>
<dbReference type="InterPro" id="IPR050348">
    <property type="entry name" value="Protein-Tyr_Phosphatase"/>
</dbReference>
<dbReference type="PROSITE" id="PS00383">
    <property type="entry name" value="TYR_PHOSPHATASE_1"/>
    <property type="match status" value="1"/>
</dbReference>
<protein>
    <recommendedName>
        <fullName evidence="2">protein-tyrosine-phosphatase</fullName>
        <ecNumber evidence="2">3.1.3.48</ecNumber>
    </recommendedName>
</protein>
<dbReference type="InterPro" id="IPR000242">
    <property type="entry name" value="PTP_cat"/>
</dbReference>
<keyword evidence="4" id="KW-0904">Protein phosphatase</keyword>
<dbReference type="Pfam" id="PF00102">
    <property type="entry name" value="Y_phosphatase"/>
    <property type="match status" value="2"/>
</dbReference>
<reference evidence="7 8" key="1">
    <citation type="submission" date="2022-12" db="EMBL/GenBank/DDBJ databases">
        <title>Chromosome-level genome of Tegillarca granosa.</title>
        <authorList>
            <person name="Kim J."/>
        </authorList>
    </citation>
    <scope>NUCLEOTIDE SEQUENCE [LARGE SCALE GENOMIC DNA]</scope>
    <source>
        <strain evidence="7">Teg-2019</strain>
        <tissue evidence="7">Adductor muscle</tissue>
    </source>
</reference>
<evidence type="ECO:0000259" key="6">
    <source>
        <dbReference type="PROSITE" id="PS50056"/>
    </source>
</evidence>
<evidence type="ECO:0000256" key="2">
    <source>
        <dbReference type="ARBA" id="ARBA00013064"/>
    </source>
</evidence>
<dbReference type="EMBL" id="JARBDR010000813">
    <property type="protein sequence ID" value="KAJ8306600.1"/>
    <property type="molecule type" value="Genomic_DNA"/>
</dbReference>
<evidence type="ECO:0000256" key="1">
    <source>
        <dbReference type="ARBA" id="ARBA00009580"/>
    </source>
</evidence>
<comment type="similarity">
    <text evidence="1">Belongs to the protein-tyrosine phosphatase family.</text>
</comment>
<feature type="domain" description="Tyrosine specific protein phosphatases" evidence="6">
    <location>
        <begin position="71"/>
        <end position="137"/>
    </location>
</feature>
<dbReference type="SMART" id="SM00194">
    <property type="entry name" value="PTPc"/>
    <property type="match status" value="1"/>
</dbReference>
<dbReference type="InterPro" id="IPR016130">
    <property type="entry name" value="Tyr_Pase_AS"/>
</dbReference>
<name>A0ABQ9ET80_TEGGR</name>
<keyword evidence="3" id="KW-0378">Hydrolase</keyword>
<feature type="domain" description="Tyrosine-protein phosphatase" evidence="5">
    <location>
        <begin position="140"/>
        <end position="276"/>
    </location>
</feature>
<dbReference type="InterPro" id="IPR003595">
    <property type="entry name" value="Tyr_Pase_cat"/>
</dbReference>
<evidence type="ECO:0000313" key="7">
    <source>
        <dbReference type="EMBL" id="KAJ8306600.1"/>
    </source>
</evidence>
<evidence type="ECO:0000256" key="3">
    <source>
        <dbReference type="ARBA" id="ARBA00022801"/>
    </source>
</evidence>
<dbReference type="PROSITE" id="PS50055">
    <property type="entry name" value="TYR_PHOSPHATASE_PTP"/>
    <property type="match status" value="2"/>
</dbReference>
<proteinExistence type="inferred from homology"/>
<dbReference type="CDD" id="cd00047">
    <property type="entry name" value="PTPc"/>
    <property type="match status" value="1"/>
</dbReference>
<dbReference type="SMART" id="SM00404">
    <property type="entry name" value="PTPc_motif"/>
    <property type="match status" value="2"/>
</dbReference>
<sequence>MLQKKCDQYWPNEGSAKYGDVTVELLDNLVYFDFTIRTFKLTCASTTRIVKQFHFTTWSDHGALTNPTPLLNFRRKVQLFNPDSSAPLIIHCSAGIGRTGTYIAIDYLLQQARAEGVVDVLKCANLMRANRINMIQTWSCALYWPEEYGYTVEYGPLSIELLSSQDADPVSVRIFRLSNRLKGEERAVKQFQLKSWSDFQKVPSNSSDLLQLYDSVQDWIKQNGRGPVTVHCMNGASKSGLFCAISLLFERMQRDHEVDVFQTVKTLRINRPQFIEDIVSIKMRLKTLRINRPQFIEDIKYFLAGPYVIFRCHLSDDGDDDDDDDTRTTYFVFDILLNL</sequence>